<reference evidence="4" key="1">
    <citation type="submission" date="2010-05" db="EMBL/GenBank/DDBJ databases">
        <title>The genome sequence of Magnaporthe poae strain ATCC 64411.</title>
        <authorList>
            <person name="Ma L.-J."/>
            <person name="Dead R."/>
            <person name="Young S."/>
            <person name="Zeng Q."/>
            <person name="Koehrsen M."/>
            <person name="Alvarado L."/>
            <person name="Berlin A."/>
            <person name="Chapman S.B."/>
            <person name="Chen Z."/>
            <person name="Freedman E."/>
            <person name="Gellesch M."/>
            <person name="Goldberg J."/>
            <person name="Griggs A."/>
            <person name="Gujja S."/>
            <person name="Heilman E.R."/>
            <person name="Heiman D."/>
            <person name="Hepburn T."/>
            <person name="Howarth C."/>
            <person name="Jen D."/>
            <person name="Larson L."/>
            <person name="Mehta T."/>
            <person name="Neiman D."/>
            <person name="Pearson M."/>
            <person name="Roberts A."/>
            <person name="Saif S."/>
            <person name="Shea T."/>
            <person name="Shenoy N."/>
            <person name="Sisk P."/>
            <person name="Stolte C."/>
            <person name="Sykes S."/>
            <person name="Walk T."/>
            <person name="White J."/>
            <person name="Yandava C."/>
            <person name="Haas B."/>
            <person name="Nusbaum C."/>
            <person name="Birren B."/>
        </authorList>
    </citation>
    <scope>NUCLEOTIDE SEQUENCE [LARGE SCALE GENOMIC DNA]</scope>
    <source>
        <strain evidence="4">ATCC 64411 / 73-15</strain>
    </source>
</reference>
<gene>
    <name evidence="2" type="ORF">MAPG_09153</name>
</gene>
<dbReference type="EMBL" id="GL876974">
    <property type="protein sequence ID" value="KLU90189.1"/>
    <property type="molecule type" value="Genomic_DNA"/>
</dbReference>
<evidence type="ECO:0000313" key="4">
    <source>
        <dbReference type="Proteomes" id="UP000011715"/>
    </source>
</evidence>
<sequence>MATVEIFFCWRRAIQRPSAKTAAGRPIRQARRTVGPGSQGRPVAQHPPEPAQDSTATTIAHRFILYRLVHYEVEASDLAKQQITVAKVYPTPGAWDSHAHRSRYTIQVSLNNFTFIHPRVHPSRRIHYRELFPPSESPTRTGGRPHRRVRLIGGNLAIEDGPFSNHHSLLPLSFHKANSFHPRTVIGITPSRCSVGISVSFHLSPPQVCWAKTKSDMP</sequence>
<organism evidence="3 4">
    <name type="scientific">Magnaporthiopsis poae (strain ATCC 64411 / 73-15)</name>
    <name type="common">Kentucky bluegrass fungus</name>
    <name type="synonym">Magnaporthe poae</name>
    <dbReference type="NCBI Taxonomy" id="644358"/>
    <lineage>
        <taxon>Eukaryota</taxon>
        <taxon>Fungi</taxon>
        <taxon>Dikarya</taxon>
        <taxon>Ascomycota</taxon>
        <taxon>Pezizomycotina</taxon>
        <taxon>Sordariomycetes</taxon>
        <taxon>Sordariomycetidae</taxon>
        <taxon>Magnaporthales</taxon>
        <taxon>Magnaporthaceae</taxon>
        <taxon>Magnaporthiopsis</taxon>
    </lineage>
</organism>
<reference evidence="2" key="2">
    <citation type="submission" date="2010-05" db="EMBL/GenBank/DDBJ databases">
        <title>The Genome Sequence of Magnaporthe poae strain ATCC 64411.</title>
        <authorList>
            <consortium name="The Broad Institute Genome Sequencing Platform"/>
            <consortium name="Broad Institute Genome Sequencing Center for Infectious Disease"/>
            <person name="Ma L.-J."/>
            <person name="Dead R."/>
            <person name="Young S."/>
            <person name="Zeng Q."/>
            <person name="Koehrsen M."/>
            <person name="Alvarado L."/>
            <person name="Berlin A."/>
            <person name="Chapman S.B."/>
            <person name="Chen Z."/>
            <person name="Freedman E."/>
            <person name="Gellesch M."/>
            <person name="Goldberg J."/>
            <person name="Griggs A."/>
            <person name="Gujja S."/>
            <person name="Heilman E.R."/>
            <person name="Heiman D."/>
            <person name="Hepburn T."/>
            <person name="Howarth C."/>
            <person name="Jen D."/>
            <person name="Larson L."/>
            <person name="Mehta T."/>
            <person name="Neiman D."/>
            <person name="Pearson M."/>
            <person name="Roberts A."/>
            <person name="Saif S."/>
            <person name="Shea T."/>
            <person name="Shenoy N."/>
            <person name="Sisk P."/>
            <person name="Stolte C."/>
            <person name="Sykes S."/>
            <person name="Walk T."/>
            <person name="White J."/>
            <person name="Yandava C."/>
            <person name="Haas B."/>
            <person name="Nusbaum C."/>
            <person name="Birren B."/>
        </authorList>
    </citation>
    <scope>NUCLEOTIDE SEQUENCE</scope>
    <source>
        <strain evidence="2">ATCC 64411</strain>
    </source>
</reference>
<reference evidence="2" key="3">
    <citation type="submission" date="2011-03" db="EMBL/GenBank/DDBJ databases">
        <title>Annotation of Magnaporthe poae ATCC 64411.</title>
        <authorList>
            <person name="Ma L.-J."/>
            <person name="Dead R."/>
            <person name="Young S.K."/>
            <person name="Zeng Q."/>
            <person name="Gargeya S."/>
            <person name="Fitzgerald M."/>
            <person name="Haas B."/>
            <person name="Abouelleil A."/>
            <person name="Alvarado L."/>
            <person name="Arachchi H.M."/>
            <person name="Berlin A."/>
            <person name="Brown A."/>
            <person name="Chapman S.B."/>
            <person name="Chen Z."/>
            <person name="Dunbar C."/>
            <person name="Freedman E."/>
            <person name="Gearin G."/>
            <person name="Gellesch M."/>
            <person name="Goldberg J."/>
            <person name="Griggs A."/>
            <person name="Gujja S."/>
            <person name="Heiman D."/>
            <person name="Howarth C."/>
            <person name="Larson L."/>
            <person name="Lui A."/>
            <person name="MacDonald P.J.P."/>
            <person name="Mehta T."/>
            <person name="Montmayeur A."/>
            <person name="Murphy C."/>
            <person name="Neiman D."/>
            <person name="Pearson M."/>
            <person name="Priest M."/>
            <person name="Roberts A."/>
            <person name="Saif S."/>
            <person name="Shea T."/>
            <person name="Shenoy N."/>
            <person name="Sisk P."/>
            <person name="Stolte C."/>
            <person name="Sykes S."/>
            <person name="Yandava C."/>
            <person name="Wortman J."/>
            <person name="Nusbaum C."/>
            <person name="Birren B."/>
        </authorList>
    </citation>
    <scope>NUCLEOTIDE SEQUENCE</scope>
    <source>
        <strain evidence="2">ATCC 64411</strain>
    </source>
</reference>
<protein>
    <submittedName>
        <fullName evidence="2 3">Uncharacterized protein</fullName>
    </submittedName>
</protein>
<reference evidence="3" key="4">
    <citation type="journal article" date="2015" name="G3 (Bethesda)">
        <title>Genome sequences of three phytopathogenic species of the Magnaporthaceae family of fungi.</title>
        <authorList>
            <person name="Okagaki L.H."/>
            <person name="Nunes C.C."/>
            <person name="Sailsbery J."/>
            <person name="Clay B."/>
            <person name="Brown D."/>
            <person name="John T."/>
            <person name="Oh Y."/>
            <person name="Young N."/>
            <person name="Fitzgerald M."/>
            <person name="Haas B.J."/>
            <person name="Zeng Q."/>
            <person name="Young S."/>
            <person name="Adiconis X."/>
            <person name="Fan L."/>
            <person name="Levin J.Z."/>
            <person name="Mitchell T.K."/>
            <person name="Okubara P.A."/>
            <person name="Farman M.L."/>
            <person name="Kohn L.M."/>
            <person name="Birren B."/>
            <person name="Ma L.-J."/>
            <person name="Dean R.A."/>
        </authorList>
    </citation>
    <scope>NUCLEOTIDE SEQUENCE</scope>
    <source>
        <strain evidence="3">ATCC 64411 / 73-15</strain>
    </source>
</reference>
<proteinExistence type="predicted"/>
<feature type="region of interest" description="Disordered" evidence="1">
    <location>
        <begin position="20"/>
        <end position="55"/>
    </location>
</feature>
<dbReference type="AlphaFoldDB" id="A0A0C4E974"/>
<dbReference type="Proteomes" id="UP000011715">
    <property type="component" value="Unassembled WGS sequence"/>
</dbReference>
<reference evidence="3" key="5">
    <citation type="submission" date="2015-06" db="UniProtKB">
        <authorList>
            <consortium name="EnsemblFungi"/>
        </authorList>
    </citation>
    <scope>IDENTIFICATION</scope>
    <source>
        <strain evidence="3">ATCC 64411</strain>
    </source>
</reference>
<dbReference type="EMBL" id="ADBL01002244">
    <property type="status" value="NOT_ANNOTATED_CDS"/>
    <property type="molecule type" value="Genomic_DNA"/>
</dbReference>
<evidence type="ECO:0000313" key="2">
    <source>
        <dbReference type="EMBL" id="KLU90189.1"/>
    </source>
</evidence>
<dbReference type="VEuPathDB" id="FungiDB:MAPG_09153"/>
<name>A0A0C4E974_MAGP6</name>
<keyword evidence="4" id="KW-1185">Reference proteome</keyword>
<dbReference type="EnsemblFungi" id="MAPG_09153T0">
    <property type="protein sequence ID" value="MAPG_09153T0"/>
    <property type="gene ID" value="MAPG_09153"/>
</dbReference>
<evidence type="ECO:0000313" key="3">
    <source>
        <dbReference type="EnsemblFungi" id="MAPG_09153T0"/>
    </source>
</evidence>
<evidence type="ECO:0000256" key="1">
    <source>
        <dbReference type="SAM" id="MobiDB-lite"/>
    </source>
</evidence>
<accession>A0A0C4E974</accession>